<accession>A0ABR7SLV0</accession>
<evidence type="ECO:0000313" key="12">
    <source>
        <dbReference type="Proteomes" id="UP000642284"/>
    </source>
</evidence>
<dbReference type="Proteomes" id="UP000642284">
    <property type="component" value="Unassembled WGS sequence"/>
</dbReference>
<comment type="similarity">
    <text evidence="6">Belongs to the ABC-4 integral membrane protein family.</text>
</comment>
<dbReference type="PANTHER" id="PTHR30572">
    <property type="entry name" value="MEMBRANE COMPONENT OF TRANSPORTER-RELATED"/>
    <property type="match status" value="1"/>
</dbReference>
<feature type="region of interest" description="Disordered" evidence="7">
    <location>
        <begin position="401"/>
        <end position="438"/>
    </location>
</feature>
<organism evidence="11 12">
    <name type="scientific">Streptomyces polyasparticus</name>
    <dbReference type="NCBI Taxonomy" id="2767826"/>
    <lineage>
        <taxon>Bacteria</taxon>
        <taxon>Bacillati</taxon>
        <taxon>Actinomycetota</taxon>
        <taxon>Actinomycetes</taxon>
        <taxon>Kitasatosporales</taxon>
        <taxon>Streptomycetaceae</taxon>
        <taxon>Streptomyces</taxon>
    </lineage>
</organism>
<dbReference type="RefSeq" id="WP_187816912.1">
    <property type="nucleotide sequence ID" value="NZ_JACTVJ010000014.1"/>
</dbReference>
<evidence type="ECO:0000256" key="2">
    <source>
        <dbReference type="ARBA" id="ARBA00022475"/>
    </source>
</evidence>
<name>A0ABR7SLV0_9ACTN</name>
<evidence type="ECO:0000259" key="10">
    <source>
        <dbReference type="Pfam" id="PF12704"/>
    </source>
</evidence>
<proteinExistence type="inferred from homology"/>
<dbReference type="Pfam" id="PF12704">
    <property type="entry name" value="MacB_PCD"/>
    <property type="match status" value="1"/>
</dbReference>
<keyword evidence="5 8" id="KW-0472">Membrane</keyword>
<keyword evidence="12" id="KW-1185">Reference proteome</keyword>
<feature type="domain" description="MacB-like periplasmic core" evidence="10">
    <location>
        <begin position="133"/>
        <end position="286"/>
    </location>
</feature>
<evidence type="ECO:0000256" key="3">
    <source>
        <dbReference type="ARBA" id="ARBA00022692"/>
    </source>
</evidence>
<comment type="caution">
    <text evidence="11">The sequence shown here is derived from an EMBL/GenBank/DDBJ whole genome shotgun (WGS) entry which is preliminary data.</text>
</comment>
<dbReference type="PANTHER" id="PTHR30572:SF9">
    <property type="entry name" value="ABC TRANSPORTER PERMEASE PROTEIN"/>
    <property type="match status" value="1"/>
</dbReference>
<evidence type="ECO:0000256" key="1">
    <source>
        <dbReference type="ARBA" id="ARBA00004651"/>
    </source>
</evidence>
<dbReference type="InterPro" id="IPR050250">
    <property type="entry name" value="Macrolide_Exporter_MacB"/>
</dbReference>
<evidence type="ECO:0000256" key="5">
    <source>
        <dbReference type="ARBA" id="ARBA00023136"/>
    </source>
</evidence>
<sequence length="481" mass="50374">MNLFKRAWWRLWAHPGKTALLTGLFTVICTLVLSGFLIQSAAARAAESAKRSVGVVATMQLDLNALIASGGGSENDGAQPGVIGPGGDLRRSLVDKICASSAVARCNYTAESVGRPGDDRKLYQPVPPPAGQDAEGTDFLKADGVRELSEVSAFRNGDAKLTAGSGITKDSKADEVVIEERLAEANKLKVGDTFTMKEGNFPPPGEKRDDTDIPYKVIGIYKSGTADSGSYVPAMMDPANQIYLTTDGVSRLDGRKVAKDGGVVKQATFTLNDPEQLGQLKKDAKAAGADPEIFPLSVNDKQYKTLVGPIDKTAGFATVTVWLVAVAGTVILALIIASALRERRKELGILLSLGERKPRLLGQHLVEVVACAVIAVGLAAACSQFVSQAVGDRLLAGEVSSAKQDAADDGPRQDLSNPMGAGAPPEQTPEVEPIDSMDIRTGPADLAKVGATGLGIAALATLVPGARILRLNPRDILTKGD</sequence>
<dbReference type="InterPro" id="IPR003838">
    <property type="entry name" value="ABC3_permease_C"/>
</dbReference>
<keyword evidence="4 8" id="KW-1133">Transmembrane helix</keyword>
<evidence type="ECO:0000256" key="4">
    <source>
        <dbReference type="ARBA" id="ARBA00022989"/>
    </source>
</evidence>
<feature type="transmembrane region" description="Helical" evidence="8">
    <location>
        <begin position="446"/>
        <end position="469"/>
    </location>
</feature>
<evidence type="ECO:0000259" key="9">
    <source>
        <dbReference type="Pfam" id="PF02687"/>
    </source>
</evidence>
<feature type="transmembrane region" description="Helical" evidence="8">
    <location>
        <begin position="361"/>
        <end position="386"/>
    </location>
</feature>
<dbReference type="EMBL" id="JACTVJ010000014">
    <property type="protein sequence ID" value="MBC9716460.1"/>
    <property type="molecule type" value="Genomic_DNA"/>
</dbReference>
<dbReference type="InterPro" id="IPR025857">
    <property type="entry name" value="MacB_PCD"/>
</dbReference>
<dbReference type="Pfam" id="PF02687">
    <property type="entry name" value="FtsX"/>
    <property type="match status" value="1"/>
</dbReference>
<comment type="subcellular location">
    <subcellularLocation>
        <location evidence="1">Cell membrane</location>
        <topology evidence="1">Multi-pass membrane protein</topology>
    </subcellularLocation>
</comment>
<feature type="transmembrane region" description="Helical" evidence="8">
    <location>
        <begin position="319"/>
        <end position="340"/>
    </location>
</feature>
<gene>
    <name evidence="11" type="ORF">H9Y04_28400</name>
</gene>
<evidence type="ECO:0000313" key="11">
    <source>
        <dbReference type="EMBL" id="MBC9716460.1"/>
    </source>
</evidence>
<protein>
    <submittedName>
        <fullName evidence="11">ABC transporter permease</fullName>
    </submittedName>
</protein>
<evidence type="ECO:0000256" key="7">
    <source>
        <dbReference type="SAM" id="MobiDB-lite"/>
    </source>
</evidence>
<keyword evidence="2" id="KW-1003">Cell membrane</keyword>
<reference evidence="11 12" key="1">
    <citation type="submission" date="2020-08" db="EMBL/GenBank/DDBJ databases">
        <title>Genemic of Streptomyces polyaspartic.</title>
        <authorList>
            <person name="Liu W."/>
        </authorList>
    </citation>
    <scope>NUCLEOTIDE SEQUENCE [LARGE SCALE GENOMIC DNA]</scope>
    <source>
        <strain evidence="11 12">TRM66268-LWL</strain>
    </source>
</reference>
<keyword evidence="3 8" id="KW-0812">Transmembrane</keyword>
<evidence type="ECO:0000256" key="6">
    <source>
        <dbReference type="ARBA" id="ARBA00038076"/>
    </source>
</evidence>
<evidence type="ECO:0000256" key="8">
    <source>
        <dbReference type="SAM" id="Phobius"/>
    </source>
</evidence>
<feature type="domain" description="ABC3 transporter permease C-terminal" evidence="9">
    <location>
        <begin position="321"/>
        <end position="473"/>
    </location>
</feature>